<evidence type="ECO:0000259" key="13">
    <source>
        <dbReference type="Pfam" id="PF05686"/>
    </source>
</evidence>
<keyword evidence="10" id="KW-0675">Receptor</keyword>
<dbReference type="InterPro" id="IPR032675">
    <property type="entry name" value="LRR_dom_sf"/>
</dbReference>
<feature type="domain" description="Glycosyl transferase CAP10" evidence="13">
    <location>
        <begin position="465"/>
        <end position="573"/>
    </location>
</feature>
<keyword evidence="16" id="KW-1185">Reference proteome</keyword>
<dbReference type="InterPro" id="IPR046956">
    <property type="entry name" value="RLP23-like"/>
</dbReference>
<reference evidence="15 16" key="1">
    <citation type="journal article" date="2018" name="Sci. Data">
        <title>The draft genome sequence of cork oak.</title>
        <authorList>
            <person name="Ramos A.M."/>
            <person name="Usie A."/>
            <person name="Barbosa P."/>
            <person name="Barros P.M."/>
            <person name="Capote T."/>
            <person name="Chaves I."/>
            <person name="Simoes F."/>
            <person name="Abreu I."/>
            <person name="Carrasquinho I."/>
            <person name="Faro C."/>
            <person name="Guimaraes J.B."/>
            <person name="Mendonca D."/>
            <person name="Nobrega F."/>
            <person name="Rodrigues L."/>
            <person name="Saibo N.J.M."/>
            <person name="Varela M.C."/>
            <person name="Egas C."/>
            <person name="Matos J."/>
            <person name="Miguel C.M."/>
            <person name="Oliveira M.M."/>
            <person name="Ricardo C.P."/>
            <person name="Goncalves S."/>
        </authorList>
    </citation>
    <scope>NUCLEOTIDE SEQUENCE [LARGE SCALE GENOMIC DNA]</scope>
    <source>
        <strain evidence="16">cv. HL8</strain>
    </source>
</reference>
<evidence type="ECO:0000256" key="11">
    <source>
        <dbReference type="ARBA" id="ARBA00023180"/>
    </source>
</evidence>
<dbReference type="SMART" id="SM00369">
    <property type="entry name" value="LRR_TYP"/>
    <property type="match status" value="4"/>
</dbReference>
<organism evidence="15 16">
    <name type="scientific">Quercus suber</name>
    <name type="common">Cork oak</name>
    <dbReference type="NCBI Taxonomy" id="58331"/>
    <lineage>
        <taxon>Eukaryota</taxon>
        <taxon>Viridiplantae</taxon>
        <taxon>Streptophyta</taxon>
        <taxon>Embryophyta</taxon>
        <taxon>Tracheophyta</taxon>
        <taxon>Spermatophyta</taxon>
        <taxon>Magnoliopsida</taxon>
        <taxon>eudicotyledons</taxon>
        <taxon>Gunneridae</taxon>
        <taxon>Pentapetalae</taxon>
        <taxon>rosids</taxon>
        <taxon>fabids</taxon>
        <taxon>Fagales</taxon>
        <taxon>Fagaceae</taxon>
        <taxon>Quercus</taxon>
    </lineage>
</organism>
<dbReference type="SUPFAM" id="SSF52058">
    <property type="entry name" value="L domain-like"/>
    <property type="match status" value="1"/>
</dbReference>
<keyword evidence="6 12" id="KW-0732">Signal</keyword>
<dbReference type="InterPro" id="IPR003591">
    <property type="entry name" value="Leu-rich_rpt_typical-subtyp"/>
</dbReference>
<evidence type="ECO:0000313" key="16">
    <source>
        <dbReference type="Proteomes" id="UP000237347"/>
    </source>
</evidence>
<dbReference type="AlphaFoldDB" id="A0AAW0JQL6"/>
<feature type="chain" id="PRO_5043979275" evidence="12">
    <location>
        <begin position="27"/>
        <end position="584"/>
    </location>
</feature>
<evidence type="ECO:0000259" key="14">
    <source>
        <dbReference type="Pfam" id="PF08263"/>
    </source>
</evidence>
<dbReference type="GO" id="GO:0005886">
    <property type="term" value="C:plasma membrane"/>
    <property type="evidence" value="ECO:0007669"/>
    <property type="project" value="UniProtKB-SubCell"/>
</dbReference>
<keyword evidence="3" id="KW-1003">Cell membrane</keyword>
<evidence type="ECO:0000256" key="2">
    <source>
        <dbReference type="ARBA" id="ARBA00009592"/>
    </source>
</evidence>
<comment type="similarity">
    <text evidence="2">Belongs to the RLP family.</text>
</comment>
<keyword evidence="11" id="KW-0325">Glycoprotein</keyword>
<dbReference type="InterPro" id="IPR006598">
    <property type="entry name" value="CAP10"/>
</dbReference>
<keyword evidence="7" id="KW-0677">Repeat</keyword>
<evidence type="ECO:0000313" key="15">
    <source>
        <dbReference type="EMBL" id="KAK7829050.1"/>
    </source>
</evidence>
<evidence type="ECO:0000256" key="12">
    <source>
        <dbReference type="SAM" id="SignalP"/>
    </source>
</evidence>
<evidence type="ECO:0000256" key="7">
    <source>
        <dbReference type="ARBA" id="ARBA00022737"/>
    </source>
</evidence>
<dbReference type="Gene3D" id="3.80.10.10">
    <property type="entry name" value="Ribonuclease Inhibitor"/>
    <property type="match status" value="2"/>
</dbReference>
<dbReference type="InterPro" id="IPR013210">
    <property type="entry name" value="LRR_N_plant-typ"/>
</dbReference>
<name>A0AAW0JQL6_QUESU</name>
<comment type="subcellular location">
    <subcellularLocation>
        <location evidence="1">Cell membrane</location>
        <topology evidence="1">Single-pass type I membrane protein</topology>
    </subcellularLocation>
</comment>
<dbReference type="Proteomes" id="UP000237347">
    <property type="component" value="Unassembled WGS sequence"/>
</dbReference>
<sequence>MEGSLGFLFLAFLIIPLPNFFIFCTGHSQLRCIDTERHALLTFKQDLIDPLNRLSSWTVDGDCCHWLGVVCHNLTAHVHQLHLGSFPPIPDDSMTPEQYDAQYKAYSQSMFGGKLNPSLLDLKHLNYFDLSFNNFSASPIPSFLGSMKSLTSLNLSYAGFVGLIPHQLGNLSNLLYLNLKQDYRFPGLYVKNLEWLSGLPLLQHLDMSYVNLSKVSDWVQLTNTLPSLLDLRLSNCQLRPFIPPTPTVNFSSLLTLDLSENQFENTSIPSWIFGLRNLVSLDLSENFFHGPIPVDLQNMTSLSHLDLSSNNFNSSIPNWLYSCSRLEFLNLGSSNLQGTISSAIGNLTSAISIDLSGNELGGKLPRSLGNLCQIPSSMSSLTFLNHLNLSNNNLTGKIPLGTQLQSFNASNFIGNKLCGPPLANNCTTSGAKPNIDNIGCQDTSRHVVDWFYVSMALGFVVGFWSAQGMGKAASEFIQEDLKMEYVCDYMFHLLNEYAKLLTLKPIRPRKAVELCAERMACPAGVQKKFFMESMENGPTYTSPCTMPHPYDPPSLHAFLQRKEISIKQVELWEKNFWENQNKQI</sequence>
<dbReference type="PANTHER" id="PTHR48063:SF98">
    <property type="entry name" value="LRR RECEPTOR-LIKE SERINE_THREONINE-PROTEIN KINASE FLS2"/>
    <property type="match status" value="1"/>
</dbReference>
<dbReference type="EMBL" id="PKMF04000489">
    <property type="protein sequence ID" value="KAK7829050.1"/>
    <property type="molecule type" value="Genomic_DNA"/>
</dbReference>
<keyword evidence="4" id="KW-0433">Leucine-rich repeat</keyword>
<accession>A0AAW0JQL6</accession>
<evidence type="ECO:0000256" key="4">
    <source>
        <dbReference type="ARBA" id="ARBA00022614"/>
    </source>
</evidence>
<evidence type="ECO:0000256" key="6">
    <source>
        <dbReference type="ARBA" id="ARBA00022729"/>
    </source>
</evidence>
<dbReference type="PANTHER" id="PTHR48063">
    <property type="entry name" value="LRR RECEPTOR-LIKE KINASE"/>
    <property type="match status" value="1"/>
</dbReference>
<feature type="domain" description="Leucine-rich repeat-containing N-terminal plant-type" evidence="14">
    <location>
        <begin position="34"/>
        <end position="71"/>
    </location>
</feature>
<evidence type="ECO:0000256" key="10">
    <source>
        <dbReference type="ARBA" id="ARBA00023170"/>
    </source>
</evidence>
<keyword evidence="9" id="KW-0472">Membrane</keyword>
<comment type="caution">
    <text evidence="15">The sequence shown here is derived from an EMBL/GenBank/DDBJ whole genome shotgun (WGS) entry which is preliminary data.</text>
</comment>
<dbReference type="Pfam" id="PF08263">
    <property type="entry name" value="LRRNT_2"/>
    <property type="match status" value="1"/>
</dbReference>
<evidence type="ECO:0000256" key="3">
    <source>
        <dbReference type="ARBA" id="ARBA00022475"/>
    </source>
</evidence>
<keyword evidence="8" id="KW-1133">Transmembrane helix</keyword>
<dbReference type="Pfam" id="PF05686">
    <property type="entry name" value="Glyco_transf_90"/>
    <property type="match status" value="1"/>
</dbReference>
<keyword evidence="5" id="KW-0812">Transmembrane</keyword>
<protein>
    <submittedName>
        <fullName evidence="15">Receptor-like protein eix2</fullName>
    </submittedName>
</protein>
<gene>
    <name evidence="15" type="primary">EIX2_117</name>
    <name evidence="15" type="ORF">CFP56_029660</name>
</gene>
<evidence type="ECO:0000256" key="9">
    <source>
        <dbReference type="ARBA" id="ARBA00023136"/>
    </source>
</evidence>
<dbReference type="InterPro" id="IPR001611">
    <property type="entry name" value="Leu-rich_rpt"/>
</dbReference>
<proteinExistence type="inferred from homology"/>
<feature type="signal peptide" evidence="12">
    <location>
        <begin position="1"/>
        <end position="26"/>
    </location>
</feature>
<dbReference type="Pfam" id="PF00560">
    <property type="entry name" value="LRR_1"/>
    <property type="match status" value="6"/>
</dbReference>
<evidence type="ECO:0000256" key="5">
    <source>
        <dbReference type="ARBA" id="ARBA00022692"/>
    </source>
</evidence>
<evidence type="ECO:0000256" key="8">
    <source>
        <dbReference type="ARBA" id="ARBA00022989"/>
    </source>
</evidence>
<evidence type="ECO:0000256" key="1">
    <source>
        <dbReference type="ARBA" id="ARBA00004251"/>
    </source>
</evidence>